<dbReference type="Pfam" id="PF00589">
    <property type="entry name" value="Phage_integrase"/>
    <property type="match status" value="1"/>
</dbReference>
<dbReference type="SUPFAM" id="SSF56349">
    <property type="entry name" value="DNA breaking-rejoining enzymes"/>
    <property type="match status" value="1"/>
</dbReference>
<evidence type="ECO:0000259" key="2">
    <source>
        <dbReference type="PROSITE" id="PS51898"/>
    </source>
</evidence>
<reference evidence="3 4" key="1">
    <citation type="journal article" date="2017" name="Appl. Environ. Microbiol.">
        <title>Parallel evolution of two clades of a major Atlantic endemic Vibrio parahaemolyticus pathogen lineage by independent acquisition of related pathogenicity islands.</title>
        <authorList>
            <person name="Xu F."/>
            <person name="Gonzalez-Escalona N."/>
            <person name="Drees K.P."/>
            <person name="Sebra R.P."/>
            <person name="Cooper V.S."/>
            <person name="Jones S.H."/>
            <person name="Whistler C.A."/>
        </authorList>
    </citation>
    <scope>NUCLEOTIDE SEQUENCE [LARGE SCALE GENOMIC DNA]</scope>
    <source>
        <strain evidence="3 4">MAVP-3</strain>
    </source>
</reference>
<dbReference type="InterPro" id="IPR002104">
    <property type="entry name" value="Integrase_catalytic"/>
</dbReference>
<dbReference type="GO" id="GO:0015074">
    <property type="term" value="P:DNA integration"/>
    <property type="evidence" value="ECO:0007669"/>
    <property type="project" value="InterPro"/>
</dbReference>
<name>A0A227JBJ6_VIBPH</name>
<dbReference type="Proteomes" id="UP000214596">
    <property type="component" value="Unassembled WGS sequence"/>
</dbReference>
<organism evidence="3 4">
    <name type="scientific">Vibrio parahaemolyticus</name>
    <dbReference type="NCBI Taxonomy" id="670"/>
    <lineage>
        <taxon>Bacteria</taxon>
        <taxon>Pseudomonadati</taxon>
        <taxon>Pseudomonadota</taxon>
        <taxon>Gammaproteobacteria</taxon>
        <taxon>Vibrionales</taxon>
        <taxon>Vibrionaceae</taxon>
        <taxon>Vibrio</taxon>
    </lineage>
</organism>
<dbReference type="GO" id="GO:0003677">
    <property type="term" value="F:DNA binding"/>
    <property type="evidence" value="ECO:0007669"/>
    <property type="project" value="InterPro"/>
</dbReference>
<dbReference type="InterPro" id="IPR013762">
    <property type="entry name" value="Integrase-like_cat_sf"/>
</dbReference>
<feature type="non-terminal residue" evidence="3">
    <location>
        <position position="1"/>
    </location>
</feature>
<evidence type="ECO:0000313" key="4">
    <source>
        <dbReference type="Proteomes" id="UP000214596"/>
    </source>
</evidence>
<sequence>VLRHAFATHLLNYGADLRVVQMLLGHSDLSTTQIYTHVATERLKQIHSQHHPRA</sequence>
<dbReference type="InterPro" id="IPR011010">
    <property type="entry name" value="DNA_brk_join_enz"/>
</dbReference>
<dbReference type="AlphaFoldDB" id="A0A227JBJ6"/>
<dbReference type="Gene3D" id="1.10.443.10">
    <property type="entry name" value="Intergrase catalytic core"/>
    <property type="match status" value="1"/>
</dbReference>
<evidence type="ECO:0000313" key="3">
    <source>
        <dbReference type="EMBL" id="OXE32322.1"/>
    </source>
</evidence>
<evidence type="ECO:0000256" key="1">
    <source>
        <dbReference type="ARBA" id="ARBA00023172"/>
    </source>
</evidence>
<keyword evidence="1" id="KW-0233">DNA recombination</keyword>
<dbReference type="EMBL" id="NIXT01000720">
    <property type="protein sequence ID" value="OXE32322.1"/>
    <property type="molecule type" value="Genomic_DNA"/>
</dbReference>
<feature type="domain" description="Tyr recombinase" evidence="2">
    <location>
        <begin position="1"/>
        <end position="48"/>
    </location>
</feature>
<dbReference type="GO" id="GO:0006310">
    <property type="term" value="P:DNA recombination"/>
    <property type="evidence" value="ECO:0007669"/>
    <property type="project" value="UniProtKB-KW"/>
</dbReference>
<comment type="caution">
    <text evidence="3">The sequence shown here is derived from an EMBL/GenBank/DDBJ whole genome shotgun (WGS) entry which is preliminary data.</text>
</comment>
<gene>
    <name evidence="3" type="primary">xerD</name>
    <name evidence="3" type="ORF">CA163_13300</name>
</gene>
<proteinExistence type="predicted"/>
<accession>A0A227JBJ6</accession>
<dbReference type="PROSITE" id="PS51898">
    <property type="entry name" value="TYR_RECOMBINASE"/>
    <property type="match status" value="1"/>
</dbReference>
<protein>
    <submittedName>
        <fullName evidence="3">Site-specific tyrosine recombinase XerD</fullName>
    </submittedName>
</protein>